<organism evidence="2 3">
    <name type="scientific">Roseateles toxinivorans</name>
    <dbReference type="NCBI Taxonomy" id="270368"/>
    <lineage>
        <taxon>Bacteria</taxon>
        <taxon>Pseudomonadati</taxon>
        <taxon>Pseudomonadota</taxon>
        <taxon>Betaproteobacteria</taxon>
        <taxon>Burkholderiales</taxon>
        <taxon>Sphaerotilaceae</taxon>
        <taxon>Roseateles</taxon>
    </lineage>
</organism>
<dbReference type="InterPro" id="IPR026992">
    <property type="entry name" value="DIOX_N"/>
</dbReference>
<dbReference type="AlphaFoldDB" id="A0A4R6QSQ0"/>
<dbReference type="GO" id="GO:0051213">
    <property type="term" value="F:dioxygenase activity"/>
    <property type="evidence" value="ECO:0007669"/>
    <property type="project" value="UniProtKB-KW"/>
</dbReference>
<dbReference type="Proteomes" id="UP000295361">
    <property type="component" value="Unassembled WGS sequence"/>
</dbReference>
<keyword evidence="2" id="KW-0560">Oxidoreductase</keyword>
<evidence type="ECO:0000313" key="3">
    <source>
        <dbReference type="Proteomes" id="UP000295361"/>
    </source>
</evidence>
<keyword evidence="2" id="KW-0223">Dioxygenase</keyword>
<proteinExistence type="predicted"/>
<dbReference type="InterPro" id="IPR027443">
    <property type="entry name" value="IPNS-like_sf"/>
</dbReference>
<gene>
    <name evidence="2" type="ORF">DES47_101435</name>
</gene>
<dbReference type="SUPFAM" id="SSF51197">
    <property type="entry name" value="Clavaminate synthase-like"/>
    <property type="match status" value="1"/>
</dbReference>
<protein>
    <submittedName>
        <fullName evidence="2">Non-heme dioxygenase-like protein</fullName>
    </submittedName>
</protein>
<evidence type="ECO:0000313" key="2">
    <source>
        <dbReference type="EMBL" id="TDP74377.1"/>
    </source>
</evidence>
<dbReference type="EMBL" id="SNXS01000001">
    <property type="protein sequence ID" value="TDP74377.1"/>
    <property type="molecule type" value="Genomic_DNA"/>
</dbReference>
<reference evidence="2 3" key="1">
    <citation type="submission" date="2019-03" db="EMBL/GenBank/DDBJ databases">
        <title>Genomic Encyclopedia of Type Strains, Phase IV (KMG-IV): sequencing the most valuable type-strain genomes for metagenomic binning, comparative biology and taxonomic classification.</title>
        <authorList>
            <person name="Goeker M."/>
        </authorList>
    </citation>
    <scope>NUCLEOTIDE SEQUENCE [LARGE SCALE GENOMIC DNA]</scope>
    <source>
        <strain evidence="2 3">DSM 16998</strain>
    </source>
</reference>
<evidence type="ECO:0000259" key="1">
    <source>
        <dbReference type="Pfam" id="PF14226"/>
    </source>
</evidence>
<name>A0A4R6QSQ0_9BURK</name>
<feature type="domain" description="Non-haem dioxygenase N-terminal" evidence="1">
    <location>
        <begin position="3"/>
        <end position="49"/>
    </location>
</feature>
<dbReference type="Gene3D" id="2.60.120.330">
    <property type="entry name" value="B-lactam Antibiotic, Isopenicillin N Synthase, Chain"/>
    <property type="match status" value="1"/>
</dbReference>
<sequence length="149" mass="16385">MAGYFKTGGELTSGMPDWKEGLYLGSELGPDHPLVRAGTPVHGPNLWPDLPGFRDTVLAYLEAVTGLGHALMRGIALSLELPADYFADRYTADPLILFRLFNYPSRPAPEEDSGSRWDQSNVHTFAGSYGDYLLGKIGKVFPELQQQVL</sequence>
<accession>A0A4R6QSQ0</accession>
<dbReference type="RefSeq" id="WP_279537273.1">
    <property type="nucleotide sequence ID" value="NZ_SNXS01000001.1"/>
</dbReference>
<comment type="caution">
    <text evidence="2">The sequence shown here is derived from an EMBL/GenBank/DDBJ whole genome shotgun (WGS) entry which is preliminary data.</text>
</comment>
<dbReference type="Pfam" id="PF14226">
    <property type="entry name" value="DIOX_N"/>
    <property type="match status" value="1"/>
</dbReference>
<dbReference type="InParanoid" id="A0A4R6QSQ0"/>
<keyword evidence="3" id="KW-1185">Reference proteome</keyword>